<proteinExistence type="predicted"/>
<accession>A0A2N9H232</accession>
<feature type="coiled-coil region" evidence="1">
    <location>
        <begin position="14"/>
        <end position="41"/>
    </location>
</feature>
<reference evidence="2" key="1">
    <citation type="submission" date="2018-02" db="EMBL/GenBank/DDBJ databases">
        <authorList>
            <person name="Cohen D.B."/>
            <person name="Kent A.D."/>
        </authorList>
    </citation>
    <scope>NUCLEOTIDE SEQUENCE</scope>
</reference>
<evidence type="ECO:0000256" key="1">
    <source>
        <dbReference type="SAM" id="Coils"/>
    </source>
</evidence>
<organism evidence="2">
    <name type="scientific">Fagus sylvatica</name>
    <name type="common">Beechnut</name>
    <dbReference type="NCBI Taxonomy" id="28930"/>
    <lineage>
        <taxon>Eukaryota</taxon>
        <taxon>Viridiplantae</taxon>
        <taxon>Streptophyta</taxon>
        <taxon>Embryophyta</taxon>
        <taxon>Tracheophyta</taxon>
        <taxon>Spermatophyta</taxon>
        <taxon>Magnoliopsida</taxon>
        <taxon>eudicotyledons</taxon>
        <taxon>Gunneridae</taxon>
        <taxon>Pentapetalae</taxon>
        <taxon>rosids</taxon>
        <taxon>fabids</taxon>
        <taxon>Fagales</taxon>
        <taxon>Fagaceae</taxon>
        <taxon>Fagus</taxon>
    </lineage>
</organism>
<dbReference type="EMBL" id="OIVN01003068">
    <property type="protein sequence ID" value="SPD08577.1"/>
    <property type="molecule type" value="Genomic_DNA"/>
</dbReference>
<evidence type="ECO:0000313" key="2">
    <source>
        <dbReference type="EMBL" id="SPD08577.1"/>
    </source>
</evidence>
<protein>
    <submittedName>
        <fullName evidence="2">Uncharacterized protein</fullName>
    </submittedName>
</protein>
<dbReference type="PANTHER" id="PTHR33431:SF12">
    <property type="entry name" value="HIGH MOBILITY GROUP BOX PROTEIN, PUTATIVE (DUF1635)-RELATED"/>
    <property type="match status" value="1"/>
</dbReference>
<dbReference type="Pfam" id="PF07795">
    <property type="entry name" value="DUF1635"/>
    <property type="match status" value="1"/>
</dbReference>
<gene>
    <name evidence="2" type="ORF">FSB_LOCUS36459</name>
</gene>
<sequence>MEAEEEISKDKLSIQQLLQLLEIAFRERDEARDQLQRLQNKFQPTIQAETSPTLLQVLPESPIPTKFTETNTMQIESDSNFKACNYNSNYSNSTPVNHRSVGSGFYSDFSSYPSMVDRASVVIDSLVKGKPLPQKGKLLQTVLEAGPLLQTLLIPPLPQWRNPPPLHDSREVQVNPIHKKAKGTIQNSSHLVISHGSTRIPSTSILHIPCNSRSGINNGHNLHLCLDSDRMHYGLPMGKRRRLLYD</sequence>
<name>A0A2N9H232_FAGSY</name>
<dbReference type="AlphaFoldDB" id="A0A2N9H232"/>
<keyword evidence="1" id="KW-0175">Coiled coil</keyword>
<dbReference type="PANTHER" id="PTHR33431">
    <property type="entry name" value="ENABLED-LIKE PROTEIN (DUF1635)"/>
    <property type="match status" value="1"/>
</dbReference>
<dbReference type="InterPro" id="IPR012862">
    <property type="entry name" value="DUF1635"/>
</dbReference>